<keyword evidence="8" id="KW-1185">Reference proteome</keyword>
<dbReference type="InterPro" id="IPR006104">
    <property type="entry name" value="Glyco_hydro_2_N"/>
</dbReference>
<dbReference type="SUPFAM" id="SSF49303">
    <property type="entry name" value="beta-Galactosidase/glucuronidase domain"/>
    <property type="match status" value="1"/>
</dbReference>
<dbReference type="Pfam" id="PF02837">
    <property type="entry name" value="Glyco_hydro_2_N"/>
    <property type="match status" value="1"/>
</dbReference>
<evidence type="ECO:0000259" key="6">
    <source>
        <dbReference type="Pfam" id="PF02837"/>
    </source>
</evidence>
<dbReference type="EMBL" id="JAXCGZ010020799">
    <property type="protein sequence ID" value="KAK7065379.1"/>
    <property type="molecule type" value="Genomic_DNA"/>
</dbReference>
<dbReference type="InterPro" id="IPR013783">
    <property type="entry name" value="Ig-like_fold"/>
</dbReference>
<dbReference type="PANTHER" id="PTHR10066:SF67">
    <property type="entry name" value="BETA-GLUCURONIDASE"/>
    <property type="match status" value="1"/>
</dbReference>
<dbReference type="FunFam" id="2.60.120.260:FF:000027">
    <property type="entry name" value="Beta-glucuronidase"/>
    <property type="match status" value="1"/>
</dbReference>
<dbReference type="GO" id="GO:0005975">
    <property type="term" value="P:carbohydrate metabolic process"/>
    <property type="evidence" value="ECO:0007669"/>
    <property type="project" value="InterPro"/>
</dbReference>
<name>A0AAN8ZVV1_HALRR</name>
<dbReference type="Pfam" id="PF00703">
    <property type="entry name" value="Glyco_hydro_2"/>
    <property type="match status" value="1"/>
</dbReference>
<organism evidence="7 8">
    <name type="scientific">Halocaridina rubra</name>
    <name type="common">Hawaiian red shrimp</name>
    <dbReference type="NCBI Taxonomy" id="373956"/>
    <lineage>
        <taxon>Eukaryota</taxon>
        <taxon>Metazoa</taxon>
        <taxon>Ecdysozoa</taxon>
        <taxon>Arthropoda</taxon>
        <taxon>Crustacea</taxon>
        <taxon>Multicrustacea</taxon>
        <taxon>Malacostraca</taxon>
        <taxon>Eumalacostraca</taxon>
        <taxon>Eucarida</taxon>
        <taxon>Decapoda</taxon>
        <taxon>Pleocyemata</taxon>
        <taxon>Caridea</taxon>
        <taxon>Atyoidea</taxon>
        <taxon>Atyidae</taxon>
        <taxon>Halocaridina</taxon>
    </lineage>
</organism>
<keyword evidence="2" id="KW-0378">Hydrolase</keyword>
<feature type="chain" id="PRO_5042912359" description="Beta-glucuronidase" evidence="4">
    <location>
        <begin position="28"/>
        <end position="362"/>
    </location>
</feature>
<dbReference type="InterPro" id="IPR006102">
    <property type="entry name" value="Ig-like_GH2"/>
</dbReference>
<dbReference type="GO" id="GO:0030246">
    <property type="term" value="F:carbohydrate binding"/>
    <property type="evidence" value="ECO:0007669"/>
    <property type="project" value="TreeGrafter"/>
</dbReference>
<evidence type="ECO:0000259" key="5">
    <source>
        <dbReference type="Pfam" id="PF00703"/>
    </source>
</evidence>
<keyword evidence="3" id="KW-0326">Glycosidase</keyword>
<dbReference type="GO" id="GO:0005615">
    <property type="term" value="C:extracellular space"/>
    <property type="evidence" value="ECO:0007669"/>
    <property type="project" value="TreeGrafter"/>
</dbReference>
<dbReference type="Proteomes" id="UP001381693">
    <property type="component" value="Unassembled WGS sequence"/>
</dbReference>
<comment type="similarity">
    <text evidence="1">Belongs to the glycosyl hydrolase 2 family.</text>
</comment>
<gene>
    <name evidence="7" type="ORF">SK128_002912</name>
</gene>
<dbReference type="GO" id="GO:0019391">
    <property type="term" value="P:glucuronoside catabolic process"/>
    <property type="evidence" value="ECO:0007669"/>
    <property type="project" value="TreeGrafter"/>
</dbReference>
<dbReference type="Gene3D" id="2.60.120.260">
    <property type="entry name" value="Galactose-binding domain-like"/>
    <property type="match status" value="1"/>
</dbReference>
<protein>
    <recommendedName>
        <fullName evidence="9">Beta-glucuronidase</fullName>
    </recommendedName>
</protein>
<keyword evidence="4" id="KW-0732">Signal</keyword>
<reference evidence="7 8" key="1">
    <citation type="submission" date="2023-11" db="EMBL/GenBank/DDBJ databases">
        <title>Halocaridina rubra genome assembly.</title>
        <authorList>
            <person name="Smith C."/>
        </authorList>
    </citation>
    <scope>NUCLEOTIDE SEQUENCE [LARGE SCALE GENOMIC DNA]</scope>
    <source>
        <strain evidence="7">EP-1</strain>
        <tissue evidence="7">Whole</tissue>
    </source>
</reference>
<feature type="domain" description="Glycoside hydrolase family 2 immunoglobulin-like beta-sandwich" evidence="5">
    <location>
        <begin position="226"/>
        <end position="331"/>
    </location>
</feature>
<evidence type="ECO:0000256" key="4">
    <source>
        <dbReference type="SAM" id="SignalP"/>
    </source>
</evidence>
<feature type="signal peptide" evidence="4">
    <location>
        <begin position="1"/>
        <end position="27"/>
    </location>
</feature>
<evidence type="ECO:0000256" key="1">
    <source>
        <dbReference type="ARBA" id="ARBA00007401"/>
    </source>
</evidence>
<evidence type="ECO:0000256" key="2">
    <source>
        <dbReference type="ARBA" id="ARBA00022801"/>
    </source>
</evidence>
<sequence>MDSRTFVVLGIFFCLSILAKDLPVAEALWGGLYPNESPSREIKTLDGVWNFRRAPRLDPDQGFREEWYNQPLKKSGSVIPMAVPSSYNDITQDKSLREHIGWVWYDRMFVVPSRWQEDNLRVFLRLGSAHYHAIIYLNGLEIASHEGGHLPIRAEITNFLLYGQENLVTVALNNILTPQTIPQGKIVYHNESDGYPNNYFIQTYDFDFFNYAGIHRPVVLYTTPQTYIEDILINTDIDGADGIITYNLTTSSVLSNLHGTRATECVIEVLDKLGEPVANTTGCSGTIRVANANFWWPYMMAAQPGYLYTLWISINDGTGRWDSYPEKVGIRTVGLNSTNLSINDVPIYIRGLGKHEDSDVSL</sequence>
<evidence type="ECO:0000256" key="3">
    <source>
        <dbReference type="ARBA" id="ARBA00023295"/>
    </source>
</evidence>
<evidence type="ECO:0008006" key="9">
    <source>
        <dbReference type="Google" id="ProtNLM"/>
    </source>
</evidence>
<dbReference type="GO" id="GO:0004566">
    <property type="term" value="F:beta-glucuronidase activity"/>
    <property type="evidence" value="ECO:0007669"/>
    <property type="project" value="TreeGrafter"/>
</dbReference>
<dbReference type="Gene3D" id="2.60.40.10">
    <property type="entry name" value="Immunoglobulins"/>
    <property type="match status" value="1"/>
</dbReference>
<dbReference type="AlphaFoldDB" id="A0AAN8ZVV1"/>
<dbReference type="SUPFAM" id="SSF49785">
    <property type="entry name" value="Galactose-binding domain-like"/>
    <property type="match status" value="1"/>
</dbReference>
<proteinExistence type="inferred from homology"/>
<accession>A0AAN8ZVV1</accession>
<dbReference type="PANTHER" id="PTHR10066">
    <property type="entry name" value="BETA-GLUCURONIDASE"/>
    <property type="match status" value="1"/>
</dbReference>
<comment type="caution">
    <text evidence="7">The sequence shown here is derived from an EMBL/GenBank/DDBJ whole genome shotgun (WGS) entry which is preliminary data.</text>
</comment>
<dbReference type="InterPro" id="IPR036156">
    <property type="entry name" value="Beta-gal/glucu_dom_sf"/>
</dbReference>
<feature type="domain" description="Glycosyl hydrolases family 2 sugar binding" evidence="6">
    <location>
        <begin position="42"/>
        <end position="224"/>
    </location>
</feature>
<evidence type="ECO:0000313" key="7">
    <source>
        <dbReference type="EMBL" id="KAK7065379.1"/>
    </source>
</evidence>
<evidence type="ECO:0000313" key="8">
    <source>
        <dbReference type="Proteomes" id="UP001381693"/>
    </source>
</evidence>
<dbReference type="InterPro" id="IPR008979">
    <property type="entry name" value="Galactose-bd-like_sf"/>
</dbReference>